<evidence type="ECO:0000256" key="3">
    <source>
        <dbReference type="ARBA" id="ARBA00012533"/>
    </source>
</evidence>
<dbReference type="GO" id="GO:0032259">
    <property type="term" value="P:methylation"/>
    <property type="evidence" value="ECO:0007669"/>
    <property type="project" value="UniProtKB-KW"/>
</dbReference>
<dbReference type="EMBL" id="BTCM01000005">
    <property type="protein sequence ID" value="GMK58124.1"/>
    <property type="molecule type" value="Genomic_DNA"/>
</dbReference>
<dbReference type="InterPro" id="IPR019410">
    <property type="entry name" value="Methyltransf_16"/>
</dbReference>
<dbReference type="SUPFAM" id="SSF53335">
    <property type="entry name" value="S-adenosyl-L-methionine-dependent methyltransferases"/>
    <property type="match status" value="1"/>
</dbReference>
<dbReference type="GO" id="GO:0018064">
    <property type="term" value="F:protein-L-histidine N-tele-methyltransferase activity"/>
    <property type="evidence" value="ECO:0007669"/>
    <property type="project" value="UniProtKB-EC"/>
</dbReference>
<feature type="compositionally biased region" description="Basic and acidic residues" evidence="10">
    <location>
        <begin position="317"/>
        <end position="331"/>
    </location>
</feature>
<dbReference type="Proteomes" id="UP001222932">
    <property type="component" value="Unassembled WGS sequence"/>
</dbReference>
<evidence type="ECO:0000256" key="7">
    <source>
        <dbReference type="ARBA" id="ARBA00022691"/>
    </source>
</evidence>
<evidence type="ECO:0000256" key="4">
    <source>
        <dbReference type="ARBA" id="ARBA00022490"/>
    </source>
</evidence>
<reference evidence="11" key="2">
    <citation type="submission" date="2023-06" db="EMBL/GenBank/DDBJ databases">
        <authorList>
            <person name="Kobayashi Y."/>
            <person name="Kayamori A."/>
            <person name="Aoki K."/>
            <person name="Shiwa Y."/>
            <person name="Fujita N."/>
            <person name="Sugita T."/>
            <person name="Iwasaki W."/>
            <person name="Tanaka N."/>
            <person name="Takashima M."/>
        </authorList>
    </citation>
    <scope>NUCLEOTIDE SEQUENCE</scope>
    <source>
        <strain evidence="11">HIS016</strain>
    </source>
</reference>
<dbReference type="PANTHER" id="PTHR14614:SF39">
    <property type="entry name" value="HISTIDINE PROTEIN METHYLTRANSFERASE 1 HOMOLOG"/>
    <property type="match status" value="1"/>
</dbReference>
<dbReference type="InterPro" id="IPR029063">
    <property type="entry name" value="SAM-dependent_MTases_sf"/>
</dbReference>
<gene>
    <name evidence="11" type="ORF">CspeluHIS016_0501560</name>
</gene>
<protein>
    <recommendedName>
        <fullName evidence="3">protein-histidine N-methyltransferase</fullName>
        <ecNumber evidence="3">2.1.1.85</ecNumber>
    </recommendedName>
</protein>
<evidence type="ECO:0000256" key="5">
    <source>
        <dbReference type="ARBA" id="ARBA00022603"/>
    </source>
</evidence>
<evidence type="ECO:0000256" key="8">
    <source>
        <dbReference type="ARBA" id="ARBA00023242"/>
    </source>
</evidence>
<keyword evidence="7" id="KW-0949">S-adenosyl-L-methionine</keyword>
<sequence>MFKFSFVDESDGEDAPRPQAQSASRAPGPSAEHTLADLIKTLPAVISYSPLAHPAGGEPLLRRDLYDARFQLAVRGDGEDGAEGEAYADADTDLIPGTYEGGLKSWEGGVDLVEVIARATQGGEAGWVRGSKVLELGCGTGLPSAYLLRCLLAAPREPRESGEGEGPTKTVVHVQDYNLPVLSLVTLPNLVLAALPSLPLSARGAAEAAPAARLAKDADTIDEEPENEEDWEDEDEGAKRPFDPRSAGTLELNPALLDAFTALIEEAGVELRFTSGDWGGMAQSVGSYDLVMSAETIYAEDSVGPLLDVIRAATSKERESEAATSEEREGENGDLSDSLGALQIDDFARAPLAEGKPVILIAAKVLYFGVGGGLDAFLAQVEGLGGWSVRVRDWVRGVGRAVVRIGW</sequence>
<evidence type="ECO:0000256" key="10">
    <source>
        <dbReference type="SAM" id="MobiDB-lite"/>
    </source>
</evidence>
<comment type="subcellular location">
    <subcellularLocation>
        <location evidence="2">Cytoplasm</location>
    </subcellularLocation>
    <subcellularLocation>
        <location evidence="1">Nucleus</location>
    </subcellularLocation>
</comment>
<evidence type="ECO:0000256" key="1">
    <source>
        <dbReference type="ARBA" id="ARBA00004123"/>
    </source>
</evidence>
<keyword evidence="4" id="KW-0963">Cytoplasm</keyword>
<dbReference type="EC" id="2.1.1.85" evidence="3"/>
<dbReference type="PANTHER" id="PTHR14614">
    <property type="entry name" value="HEPATOCELLULAR CARCINOMA-ASSOCIATED ANTIGEN"/>
    <property type="match status" value="1"/>
</dbReference>
<comment type="caution">
    <text evidence="11">The sequence shown here is derived from an EMBL/GenBank/DDBJ whole genome shotgun (WGS) entry which is preliminary data.</text>
</comment>
<evidence type="ECO:0000256" key="6">
    <source>
        <dbReference type="ARBA" id="ARBA00022679"/>
    </source>
</evidence>
<keyword evidence="8" id="KW-0539">Nucleus</keyword>
<evidence type="ECO:0000256" key="2">
    <source>
        <dbReference type="ARBA" id="ARBA00004496"/>
    </source>
</evidence>
<dbReference type="AlphaFoldDB" id="A0AAD3TWH7"/>
<comment type="similarity">
    <text evidence="9">Belongs to the methyltransferase superfamily. METTL18 family.</text>
</comment>
<dbReference type="GO" id="GO:0005634">
    <property type="term" value="C:nucleus"/>
    <property type="evidence" value="ECO:0007669"/>
    <property type="project" value="UniProtKB-SubCell"/>
</dbReference>
<dbReference type="Gene3D" id="3.40.50.150">
    <property type="entry name" value="Vaccinia Virus protein VP39"/>
    <property type="match status" value="1"/>
</dbReference>
<keyword evidence="5" id="KW-0489">Methyltransferase</keyword>
<keyword evidence="12" id="KW-1185">Reference proteome</keyword>
<evidence type="ECO:0000256" key="9">
    <source>
        <dbReference type="ARBA" id="ARBA00038126"/>
    </source>
</evidence>
<proteinExistence type="inferred from homology"/>
<feature type="compositionally biased region" description="Acidic residues" evidence="10">
    <location>
        <begin position="220"/>
        <end position="236"/>
    </location>
</feature>
<organism evidence="11 12">
    <name type="scientific">Cutaneotrichosporon spelunceum</name>
    <dbReference type="NCBI Taxonomy" id="1672016"/>
    <lineage>
        <taxon>Eukaryota</taxon>
        <taxon>Fungi</taxon>
        <taxon>Dikarya</taxon>
        <taxon>Basidiomycota</taxon>
        <taxon>Agaricomycotina</taxon>
        <taxon>Tremellomycetes</taxon>
        <taxon>Trichosporonales</taxon>
        <taxon>Trichosporonaceae</taxon>
        <taxon>Cutaneotrichosporon</taxon>
    </lineage>
</organism>
<name>A0AAD3TWH7_9TREE</name>
<evidence type="ECO:0000313" key="12">
    <source>
        <dbReference type="Proteomes" id="UP001222932"/>
    </source>
</evidence>
<feature type="region of interest" description="Disordered" evidence="10">
    <location>
        <begin position="213"/>
        <end position="247"/>
    </location>
</feature>
<feature type="region of interest" description="Disordered" evidence="10">
    <location>
        <begin position="1"/>
        <end position="31"/>
    </location>
</feature>
<reference evidence="11" key="1">
    <citation type="journal article" date="2023" name="BMC Genomics">
        <title>Chromosome-level genome assemblies of Cutaneotrichosporon spp. (Trichosporonales, Basidiomycota) reveal imbalanced evolution between nucleotide sequences and chromosome synteny.</title>
        <authorList>
            <person name="Kobayashi Y."/>
            <person name="Kayamori A."/>
            <person name="Aoki K."/>
            <person name="Shiwa Y."/>
            <person name="Matsutani M."/>
            <person name="Fujita N."/>
            <person name="Sugita T."/>
            <person name="Iwasaki W."/>
            <person name="Tanaka N."/>
            <person name="Takashima M."/>
        </authorList>
    </citation>
    <scope>NUCLEOTIDE SEQUENCE</scope>
    <source>
        <strain evidence="11">HIS016</strain>
    </source>
</reference>
<keyword evidence="6" id="KW-0808">Transferase</keyword>
<accession>A0AAD3TWH7</accession>
<evidence type="ECO:0000313" key="11">
    <source>
        <dbReference type="EMBL" id="GMK58124.1"/>
    </source>
</evidence>
<dbReference type="GO" id="GO:0005737">
    <property type="term" value="C:cytoplasm"/>
    <property type="evidence" value="ECO:0007669"/>
    <property type="project" value="UniProtKB-SubCell"/>
</dbReference>
<feature type="region of interest" description="Disordered" evidence="10">
    <location>
        <begin position="317"/>
        <end position="337"/>
    </location>
</feature>